<dbReference type="GO" id="GO:0000785">
    <property type="term" value="C:chromatin"/>
    <property type="evidence" value="ECO:0007669"/>
    <property type="project" value="TreeGrafter"/>
</dbReference>
<dbReference type="AlphaFoldDB" id="A0A3Q3FAU5"/>
<evidence type="ECO:0000256" key="8">
    <source>
        <dbReference type="SAM" id="Coils"/>
    </source>
</evidence>
<dbReference type="GO" id="GO:0008270">
    <property type="term" value="F:zinc ion binding"/>
    <property type="evidence" value="ECO:0007669"/>
    <property type="project" value="UniProtKB-KW"/>
</dbReference>
<keyword evidence="2" id="KW-0479">Metal-binding</keyword>
<dbReference type="GeneTree" id="ENSGT00940000165332"/>
<dbReference type="Ensembl" id="ENSLBET00000017514.1">
    <property type="protein sequence ID" value="ENSLBEP00000016568.1"/>
    <property type="gene ID" value="ENSLBEG00000012792.1"/>
</dbReference>
<dbReference type="SUPFAM" id="SSF57667">
    <property type="entry name" value="beta-beta-alpha zinc fingers"/>
    <property type="match status" value="3"/>
</dbReference>
<comment type="subcellular location">
    <subcellularLocation>
        <location evidence="1">Nucleus</location>
    </subcellularLocation>
</comment>
<dbReference type="RefSeq" id="XP_020506330.1">
    <property type="nucleotide sequence ID" value="XM_020650674.3"/>
</dbReference>
<dbReference type="GO" id="GO:0000981">
    <property type="term" value="F:DNA-binding transcription factor activity, RNA polymerase II-specific"/>
    <property type="evidence" value="ECO:0007669"/>
    <property type="project" value="TreeGrafter"/>
</dbReference>
<dbReference type="STRING" id="56723.ENSLBEP00000016568"/>
<dbReference type="Proteomes" id="UP000261660">
    <property type="component" value="Unplaced"/>
</dbReference>
<protein>
    <submittedName>
        <fullName evidence="10">Zinc finger and SCAN domain-containing protein 5B-like</fullName>
    </submittedName>
</protein>
<dbReference type="PROSITE" id="PS50157">
    <property type="entry name" value="ZINC_FINGER_C2H2_2"/>
    <property type="match status" value="4"/>
</dbReference>
<keyword evidence="8" id="KW-0175">Coiled coil</keyword>
<dbReference type="FunFam" id="3.30.160.60:FF:000512">
    <property type="entry name" value="zinc finger protein 197 isoform X1"/>
    <property type="match status" value="1"/>
</dbReference>
<keyword evidence="4 7" id="KW-0863">Zinc-finger</keyword>
<name>A0A3Q3FAU5_9LABR</name>
<keyword evidence="5" id="KW-0862">Zinc</keyword>
<evidence type="ECO:0000256" key="4">
    <source>
        <dbReference type="ARBA" id="ARBA00022771"/>
    </source>
</evidence>
<evidence type="ECO:0000259" key="9">
    <source>
        <dbReference type="PROSITE" id="PS50157"/>
    </source>
</evidence>
<dbReference type="InterPro" id="IPR013087">
    <property type="entry name" value="Znf_C2H2_type"/>
</dbReference>
<keyword evidence="3" id="KW-0677">Repeat</keyword>
<sequence length="424" mass="48156">MLLQQSVFKMTKLQLLNAYLTERLAVVVKEIIDVVEDTVTEYREETARTKQENESLRRQLRDILLLEAETEWLRSTKTSLGFAASDQQQLPDLQLRSRSEEPDSTLNQPKRPLADAAEPIHEQVVSLHLPSLQSEKFSGPVILPRQKKPAEVRESVLKPEPYSELLQNASPPSPHCSLNPSAPSVPKIHVAVPVLIEESQATAPVLIKAEPEEYKVSEPEGEAESLTAAGQGQVTQEQLNIRTDSDRTVLVLSDRHRAHRKEKSSHEKLTLTNEGAAAAFPELVHRCPRCGEVFDRASSLRLHLEQKRKTYACEWCCKSFAQSADLRRHLRTHTGERPHRCNFCSKSFSQRGNLRRHLRIHTGERPYSCPYCFRTFSDGDTMKKHKRTHLGEKPERSVQCSKTFSRTGSLQTHSKKDMCFMANA</sequence>
<dbReference type="GO" id="GO:0005667">
    <property type="term" value="C:transcription regulator complex"/>
    <property type="evidence" value="ECO:0007669"/>
    <property type="project" value="TreeGrafter"/>
</dbReference>
<keyword evidence="11" id="KW-1185">Reference proteome</keyword>
<feature type="coiled-coil region" evidence="8">
    <location>
        <begin position="32"/>
        <end position="59"/>
    </location>
</feature>
<dbReference type="InterPro" id="IPR036236">
    <property type="entry name" value="Znf_C2H2_sf"/>
</dbReference>
<dbReference type="OrthoDB" id="3437960at2759"/>
<evidence type="ECO:0000256" key="1">
    <source>
        <dbReference type="ARBA" id="ARBA00004123"/>
    </source>
</evidence>
<dbReference type="Pfam" id="PF13894">
    <property type="entry name" value="zf-C2H2_4"/>
    <property type="match status" value="2"/>
</dbReference>
<organism evidence="10 11">
    <name type="scientific">Labrus bergylta</name>
    <name type="common">ballan wrasse</name>
    <dbReference type="NCBI Taxonomy" id="56723"/>
    <lineage>
        <taxon>Eukaryota</taxon>
        <taxon>Metazoa</taxon>
        <taxon>Chordata</taxon>
        <taxon>Craniata</taxon>
        <taxon>Vertebrata</taxon>
        <taxon>Euteleostomi</taxon>
        <taxon>Actinopterygii</taxon>
        <taxon>Neopterygii</taxon>
        <taxon>Teleostei</taxon>
        <taxon>Neoteleostei</taxon>
        <taxon>Acanthomorphata</taxon>
        <taxon>Eupercaria</taxon>
        <taxon>Labriformes</taxon>
        <taxon>Labridae</taxon>
        <taxon>Labrus</taxon>
    </lineage>
</organism>
<dbReference type="GO" id="GO:0000978">
    <property type="term" value="F:RNA polymerase II cis-regulatory region sequence-specific DNA binding"/>
    <property type="evidence" value="ECO:0007669"/>
    <property type="project" value="TreeGrafter"/>
</dbReference>
<dbReference type="GeneID" id="109996514"/>
<dbReference type="FunFam" id="3.30.160.60:FF:002343">
    <property type="entry name" value="Zinc finger protein 33A"/>
    <property type="match status" value="2"/>
</dbReference>
<accession>A0A3Q3FAU5</accession>
<dbReference type="PANTHER" id="PTHR14003">
    <property type="entry name" value="TRANSCRIPTIONAL REPRESSOR PROTEIN YY"/>
    <property type="match status" value="1"/>
</dbReference>
<dbReference type="GO" id="GO:0031519">
    <property type="term" value="C:PcG protein complex"/>
    <property type="evidence" value="ECO:0007669"/>
    <property type="project" value="TreeGrafter"/>
</dbReference>
<dbReference type="PROSITE" id="PS00028">
    <property type="entry name" value="ZINC_FINGER_C2H2_1"/>
    <property type="match status" value="3"/>
</dbReference>
<dbReference type="InParanoid" id="A0A3Q3FAU5"/>
<reference evidence="10" key="2">
    <citation type="submission" date="2025-09" db="UniProtKB">
        <authorList>
            <consortium name="Ensembl"/>
        </authorList>
    </citation>
    <scope>IDENTIFICATION</scope>
</reference>
<keyword evidence="6" id="KW-0539">Nucleus</keyword>
<evidence type="ECO:0000256" key="6">
    <source>
        <dbReference type="ARBA" id="ARBA00023242"/>
    </source>
</evidence>
<evidence type="ECO:0000256" key="2">
    <source>
        <dbReference type="ARBA" id="ARBA00022723"/>
    </source>
</evidence>
<evidence type="ECO:0000256" key="7">
    <source>
        <dbReference type="PROSITE-ProRule" id="PRU00042"/>
    </source>
</evidence>
<evidence type="ECO:0000256" key="3">
    <source>
        <dbReference type="ARBA" id="ARBA00022737"/>
    </source>
</evidence>
<feature type="domain" description="C2H2-type" evidence="9">
    <location>
        <begin position="285"/>
        <end position="303"/>
    </location>
</feature>
<evidence type="ECO:0000313" key="10">
    <source>
        <dbReference type="Ensembl" id="ENSLBEP00000016568.1"/>
    </source>
</evidence>
<feature type="domain" description="C2H2-type" evidence="9">
    <location>
        <begin position="367"/>
        <end position="394"/>
    </location>
</feature>
<feature type="domain" description="C2H2-type" evidence="9">
    <location>
        <begin position="311"/>
        <end position="338"/>
    </location>
</feature>
<dbReference type="Gene3D" id="3.30.160.60">
    <property type="entry name" value="Classic Zinc Finger"/>
    <property type="match status" value="3"/>
</dbReference>
<dbReference type="SMART" id="SM00355">
    <property type="entry name" value="ZnF_C2H2"/>
    <property type="match status" value="4"/>
</dbReference>
<feature type="domain" description="C2H2-type" evidence="9">
    <location>
        <begin position="339"/>
        <end position="366"/>
    </location>
</feature>
<reference evidence="10" key="1">
    <citation type="submission" date="2025-08" db="UniProtKB">
        <authorList>
            <consortium name="Ensembl"/>
        </authorList>
    </citation>
    <scope>IDENTIFICATION</scope>
</reference>
<evidence type="ECO:0000256" key="5">
    <source>
        <dbReference type="ARBA" id="ARBA00022833"/>
    </source>
</evidence>
<proteinExistence type="predicted"/>
<dbReference type="PANTHER" id="PTHR14003:SF19">
    <property type="entry name" value="YY2 TRANSCRIPTION FACTOR"/>
    <property type="match status" value="1"/>
</dbReference>
<evidence type="ECO:0000313" key="11">
    <source>
        <dbReference type="Proteomes" id="UP000261660"/>
    </source>
</evidence>
<dbReference type="Pfam" id="PF00096">
    <property type="entry name" value="zf-C2H2"/>
    <property type="match status" value="2"/>
</dbReference>